<dbReference type="InterPro" id="IPR018060">
    <property type="entry name" value="HTH_AraC"/>
</dbReference>
<dbReference type="EMBL" id="JAJBOM010000007">
    <property type="protein sequence ID" value="MCB5618984.1"/>
    <property type="molecule type" value="Genomic_DNA"/>
</dbReference>
<dbReference type="InterPro" id="IPR013096">
    <property type="entry name" value="Cupin_2"/>
</dbReference>
<dbReference type="Pfam" id="PF01229">
    <property type="entry name" value="Glyco_hydro_39"/>
    <property type="match status" value="1"/>
</dbReference>
<dbReference type="PANTHER" id="PTHR43280">
    <property type="entry name" value="ARAC-FAMILY TRANSCRIPTIONAL REGULATOR"/>
    <property type="match status" value="1"/>
</dbReference>
<evidence type="ECO:0000313" key="10">
    <source>
        <dbReference type="Proteomes" id="UP001297370"/>
    </source>
</evidence>
<dbReference type="InterPro" id="IPR049166">
    <property type="entry name" value="GH39_cat"/>
</dbReference>
<dbReference type="Proteomes" id="UP001297370">
    <property type="component" value="Unassembled WGS sequence"/>
</dbReference>
<dbReference type="Pfam" id="PF12833">
    <property type="entry name" value="HTH_18"/>
    <property type="match status" value="1"/>
</dbReference>
<dbReference type="PANTHER" id="PTHR43280:SF34">
    <property type="entry name" value="ARAC-FAMILY TRANSCRIPTIONAL REGULATOR"/>
    <property type="match status" value="1"/>
</dbReference>
<evidence type="ECO:0000256" key="2">
    <source>
        <dbReference type="ARBA" id="ARBA00022801"/>
    </source>
</evidence>
<dbReference type="Gene3D" id="2.60.40.1500">
    <property type="entry name" value="Glycosyl hydrolase domain, family 39"/>
    <property type="match status" value="1"/>
</dbReference>
<dbReference type="InterPro" id="IPR011051">
    <property type="entry name" value="RmlC_Cupin_sf"/>
</dbReference>
<dbReference type="AlphaFoldDB" id="A0AAJ1B4G2"/>
<dbReference type="SUPFAM" id="SSF51445">
    <property type="entry name" value="(Trans)glycosidases"/>
    <property type="match status" value="1"/>
</dbReference>
<evidence type="ECO:0000256" key="1">
    <source>
        <dbReference type="ARBA" id="ARBA00008875"/>
    </source>
</evidence>
<dbReference type="Pfam" id="PF07883">
    <property type="entry name" value="Cupin_2"/>
    <property type="match status" value="1"/>
</dbReference>
<evidence type="ECO:0000256" key="5">
    <source>
        <dbReference type="ARBA" id="ARBA00023163"/>
    </source>
</evidence>
<feature type="domain" description="HTH araC/xylS-type" evidence="7">
    <location>
        <begin position="168"/>
        <end position="266"/>
    </location>
</feature>
<name>A0AAJ1B4G2_MEDGN</name>
<dbReference type="SMART" id="SM00342">
    <property type="entry name" value="HTH_ARAC"/>
    <property type="match status" value="1"/>
</dbReference>
<dbReference type="Gene3D" id="1.10.10.60">
    <property type="entry name" value="Homeodomain-like"/>
    <property type="match status" value="2"/>
</dbReference>
<comment type="similarity">
    <text evidence="1">Belongs to the glycosyl hydrolase 39 family.</text>
</comment>
<dbReference type="InterPro" id="IPR014710">
    <property type="entry name" value="RmlC-like_jellyroll"/>
</dbReference>
<reference evidence="8" key="3">
    <citation type="submission" date="2021-10" db="EMBL/GenBank/DDBJ databases">
        <title>Collection of gut derived symbiotic bacterial strains cultured from healthy donors.</title>
        <authorList>
            <person name="Lin H."/>
            <person name="Littmann E."/>
            <person name="Claire K."/>
            <person name="Pamer E."/>
        </authorList>
    </citation>
    <scope>NUCLEOTIDE SEQUENCE</scope>
    <source>
        <strain evidence="8">MSK.23.18</strain>
    </source>
</reference>
<keyword evidence="5" id="KW-0804">Transcription</keyword>
<dbReference type="Gene3D" id="3.20.20.80">
    <property type="entry name" value="Glycosidases"/>
    <property type="match status" value="1"/>
</dbReference>
<evidence type="ECO:0000313" key="8">
    <source>
        <dbReference type="EMBL" id="MCB5618984.1"/>
    </source>
</evidence>
<dbReference type="InterPro" id="IPR009057">
    <property type="entry name" value="Homeodomain-like_sf"/>
</dbReference>
<dbReference type="Gene3D" id="2.60.120.10">
    <property type="entry name" value="Jelly Rolls"/>
    <property type="match status" value="1"/>
</dbReference>
<keyword evidence="6" id="KW-0326">Glycosidase</keyword>
<protein>
    <submittedName>
        <fullName evidence="8">Helix-turn-helix domain-containing protein</fullName>
    </submittedName>
</protein>
<dbReference type="GO" id="GO:0016798">
    <property type="term" value="F:hydrolase activity, acting on glycosyl bonds"/>
    <property type="evidence" value="ECO:0007669"/>
    <property type="project" value="UniProtKB-KW"/>
</dbReference>
<dbReference type="Proteomes" id="UP001296643">
    <property type="component" value="Unassembled WGS sequence"/>
</dbReference>
<dbReference type="SUPFAM" id="SSF51182">
    <property type="entry name" value="RmlC-like cupins"/>
    <property type="match status" value="1"/>
</dbReference>
<dbReference type="SUPFAM" id="SSF46689">
    <property type="entry name" value="Homeodomain-like"/>
    <property type="match status" value="2"/>
</dbReference>
<keyword evidence="4" id="KW-0238">DNA-binding</keyword>
<gene>
    <name evidence="9" type="ORF">G4958_07035</name>
    <name evidence="8" type="ORF">LIQ08_07380</name>
</gene>
<keyword evidence="2" id="KW-0378">Hydrolase</keyword>
<keyword evidence="3" id="KW-0805">Transcription regulation</keyword>
<accession>A0AAJ1B4G2</accession>
<dbReference type="GO" id="GO:0003700">
    <property type="term" value="F:DNA-binding transcription factor activity"/>
    <property type="evidence" value="ECO:0007669"/>
    <property type="project" value="InterPro"/>
</dbReference>
<dbReference type="PROSITE" id="PS01124">
    <property type="entry name" value="HTH_ARAC_FAMILY_2"/>
    <property type="match status" value="1"/>
</dbReference>
<evidence type="ECO:0000256" key="3">
    <source>
        <dbReference type="ARBA" id="ARBA00023015"/>
    </source>
</evidence>
<dbReference type="GO" id="GO:0043565">
    <property type="term" value="F:sequence-specific DNA binding"/>
    <property type="evidence" value="ECO:0007669"/>
    <property type="project" value="InterPro"/>
</dbReference>
<evidence type="ECO:0000313" key="9">
    <source>
        <dbReference type="EMBL" id="NSI19102.1"/>
    </source>
</evidence>
<dbReference type="InterPro" id="IPR017853">
    <property type="entry name" value="GH"/>
</dbReference>
<proteinExistence type="inferred from homology"/>
<comment type="caution">
    <text evidence="8">The sequence shown here is derived from an EMBL/GenBank/DDBJ whole genome shotgun (WGS) entry which is preliminary data.</text>
</comment>
<sequence>MEEFQRREKVLLEIVETREEKEHFHQDIELLYVLEGKIELYIDGQKIVMYDEDVMIINANKRHYLKSLGEVLYVKLTIMYELFSDILNNYEMLFLCDSARNIDVAYTGLRKLIQQLLGHYLSNKGKVTDFAYISLCYQIMDYICMHFLIQSSDLPEKEESDKYQLRIQQIDNYIRTNYRSAISMKELSEKLYLSNGYLSRFFKKNYGMSFADYLTNVRLHHAVDQLLYTDIPITRIVYDNGFSSVALFNKAFKKEYGETPSAVRKRGAGNKKTKQHTITKEMEKKLENVLWKDSGQKTDADMGKISGEVSAAVSKPLNRIWQKVINVGSAQDLLRSEVQEHVMLLKDSLKFTYVRFWNAFSKEMLIDINNPEHKYNFSRLDSVLDFLVEHDIYPFIELENKPKRVEKTTSSSLLFELFEDITSLENWESILEVFLKHVVSRYGREEVGHWKFELWFDAERIKEDIRILNYAERFKIAKKIIHTYTDAQIGGCGMHGYSKTNEKKSIYIRAFYKKLQSFEIIPDFLTLYAFAYDSYEQDRKYVSHPSSDVEFMSHVVDNMEQDWPELAERLDVYFTEWNLTISDRNLINDSCFKGAYILKNYIDLIDRVEGMSYFVGSDRVSEYYDTEELLFGGTGLLTKDGIQKPAMFAFHFLNRLYSEYVGKGSHYLVTKDGHGNYGIVCHNCRKLGYNYYYVEEDCLDQEHFSKYFEDLEPLELNLNLTDIADGIYRIKIYRINDENGSIQKVWKEMGYATDLSREDLRYFQRVCEPKVTMHTIKSENGSICLKIPMLPNEIAYLDINCK</sequence>
<dbReference type="RefSeq" id="WP_055169426.1">
    <property type="nucleotide sequence ID" value="NZ_CYZG01000013.1"/>
</dbReference>
<reference evidence="9" key="1">
    <citation type="journal article" date="2020" name="Cell Host Microbe">
        <title>Functional and Genomic Variation between Human-Derived Isolates of Lachnospiraceae Reveals Inter- and Intra-Species Diversity.</title>
        <authorList>
            <person name="Sorbara M.T."/>
            <person name="Littmann E.R."/>
            <person name="Fontana E."/>
            <person name="Moody T.U."/>
            <person name="Kohout C.E."/>
            <person name="Gjonbalaj M."/>
            <person name="Eaton V."/>
            <person name="Seok R."/>
            <person name="Leiner I.M."/>
            <person name="Pamer E.G."/>
        </authorList>
    </citation>
    <scope>NUCLEOTIDE SEQUENCE</scope>
    <source>
        <strain evidence="9">MSK.22.53</strain>
    </source>
</reference>
<reference evidence="9" key="2">
    <citation type="submission" date="2020-02" db="EMBL/GenBank/DDBJ databases">
        <authorList>
            <person name="Littmann E."/>
            <person name="Sorbara M."/>
        </authorList>
    </citation>
    <scope>NUCLEOTIDE SEQUENCE</scope>
    <source>
        <strain evidence="9">MSK.22.53</strain>
    </source>
</reference>
<organism evidence="8 10">
    <name type="scientific">Mediterraneibacter gnavus</name>
    <name type="common">Ruminococcus gnavus</name>
    <dbReference type="NCBI Taxonomy" id="33038"/>
    <lineage>
        <taxon>Bacteria</taxon>
        <taxon>Bacillati</taxon>
        <taxon>Bacillota</taxon>
        <taxon>Clostridia</taxon>
        <taxon>Lachnospirales</taxon>
        <taxon>Lachnospiraceae</taxon>
        <taxon>Mediterraneibacter</taxon>
    </lineage>
</organism>
<evidence type="ECO:0000256" key="6">
    <source>
        <dbReference type="ARBA" id="ARBA00023295"/>
    </source>
</evidence>
<evidence type="ECO:0000256" key="4">
    <source>
        <dbReference type="ARBA" id="ARBA00023125"/>
    </source>
</evidence>
<dbReference type="EMBL" id="JAAIRM010000009">
    <property type="protein sequence ID" value="NSI19102.1"/>
    <property type="molecule type" value="Genomic_DNA"/>
</dbReference>
<dbReference type="SUPFAM" id="SSF51011">
    <property type="entry name" value="Glycosyl hydrolase domain"/>
    <property type="match status" value="1"/>
</dbReference>
<evidence type="ECO:0000259" key="7">
    <source>
        <dbReference type="PROSITE" id="PS01124"/>
    </source>
</evidence>